<feature type="compositionally biased region" description="Basic and acidic residues" evidence="1">
    <location>
        <begin position="405"/>
        <end position="415"/>
    </location>
</feature>
<sequence>MTGTDVDELVRTLLYEGYALYPYTPGATKNATPTPFGIVYPPAYAARSPHTFDHLRMVGLVQGPPAARLRVAVHFLEPSGTRHEADANEVLLPPTTLAALAEAPAGVPFAGYGVRGRVTMQAQALGPDLWRVTTAVHNLTDVPDGLDRAGALRHSLISTHVLARVGGGARFLSLIDPPEHAAGAVMTCVSVNTFPVLATDDDDALLGAAIMLPDHPQLAPESQGDLFDGTEIEEALLLHVLALSDEERDAVTAQDPTVRAMIERAVAATPEAIRRLHGRVTIRDPDPAGFGAGATANAGGEGREVKGETTLLVDGTTYRLGASVRLRAGDDHAAHDHLLDGRPATIERIYVDYEDQVHLCVTVDDDPGQELMRDIGRYLYFKPSEVELISPGGSISSASSSPGGSEHRATKGMEP</sequence>
<evidence type="ECO:0000313" key="3">
    <source>
        <dbReference type="Proteomes" id="UP001056035"/>
    </source>
</evidence>
<accession>A0ABY5DTN8</accession>
<protein>
    <submittedName>
        <fullName evidence="2">Uncharacterized protein</fullName>
    </submittedName>
</protein>
<reference evidence="2 3" key="1">
    <citation type="submission" date="2022-06" db="EMBL/GenBank/DDBJ databases">
        <title>Paraconexibacter antarcticus.</title>
        <authorList>
            <person name="Kim C.S."/>
        </authorList>
    </citation>
    <scope>NUCLEOTIDE SEQUENCE [LARGE SCALE GENOMIC DNA]</scope>
    <source>
        <strain evidence="2 3">02-257</strain>
    </source>
</reference>
<organism evidence="2 3">
    <name type="scientific">Paraconexibacter antarcticus</name>
    <dbReference type="NCBI Taxonomy" id="2949664"/>
    <lineage>
        <taxon>Bacteria</taxon>
        <taxon>Bacillati</taxon>
        <taxon>Actinomycetota</taxon>
        <taxon>Thermoleophilia</taxon>
        <taxon>Solirubrobacterales</taxon>
        <taxon>Paraconexibacteraceae</taxon>
        <taxon>Paraconexibacter</taxon>
    </lineage>
</organism>
<gene>
    <name evidence="2" type="ORF">NBH00_22200</name>
</gene>
<proteinExistence type="predicted"/>
<dbReference type="RefSeq" id="WP_254570749.1">
    <property type="nucleotide sequence ID" value="NZ_CP098502.1"/>
</dbReference>
<feature type="region of interest" description="Disordered" evidence="1">
    <location>
        <begin position="391"/>
        <end position="415"/>
    </location>
</feature>
<evidence type="ECO:0000313" key="2">
    <source>
        <dbReference type="EMBL" id="UTI64035.1"/>
    </source>
</evidence>
<keyword evidence="3" id="KW-1185">Reference proteome</keyword>
<dbReference type="EMBL" id="CP098502">
    <property type="protein sequence ID" value="UTI64035.1"/>
    <property type="molecule type" value="Genomic_DNA"/>
</dbReference>
<evidence type="ECO:0000256" key="1">
    <source>
        <dbReference type="SAM" id="MobiDB-lite"/>
    </source>
</evidence>
<feature type="compositionally biased region" description="Low complexity" evidence="1">
    <location>
        <begin position="391"/>
        <end position="404"/>
    </location>
</feature>
<dbReference type="Proteomes" id="UP001056035">
    <property type="component" value="Chromosome"/>
</dbReference>
<name>A0ABY5DTN8_9ACTN</name>